<protein>
    <recommendedName>
        <fullName evidence="3">Phospholipase/carboxylesterase/thioesterase domain-containing protein</fullName>
    </recommendedName>
</protein>
<dbReference type="KEGG" id="ehx:EMIHUDRAFT_203543"/>
<keyword evidence="2" id="KW-1185">Reference proteome</keyword>
<dbReference type="RefSeq" id="XP_005782514.1">
    <property type="nucleotide sequence ID" value="XM_005782457.1"/>
</dbReference>
<reference evidence="2" key="1">
    <citation type="journal article" date="2013" name="Nature">
        <title>Pan genome of the phytoplankton Emiliania underpins its global distribution.</title>
        <authorList>
            <person name="Read B.A."/>
            <person name="Kegel J."/>
            <person name="Klute M.J."/>
            <person name="Kuo A."/>
            <person name="Lefebvre S.C."/>
            <person name="Maumus F."/>
            <person name="Mayer C."/>
            <person name="Miller J."/>
            <person name="Monier A."/>
            <person name="Salamov A."/>
            <person name="Young J."/>
            <person name="Aguilar M."/>
            <person name="Claverie J.M."/>
            <person name="Frickenhaus S."/>
            <person name="Gonzalez K."/>
            <person name="Herman E.K."/>
            <person name="Lin Y.C."/>
            <person name="Napier J."/>
            <person name="Ogata H."/>
            <person name="Sarno A.F."/>
            <person name="Shmutz J."/>
            <person name="Schroeder D."/>
            <person name="de Vargas C."/>
            <person name="Verret F."/>
            <person name="von Dassow P."/>
            <person name="Valentin K."/>
            <person name="Van de Peer Y."/>
            <person name="Wheeler G."/>
            <person name="Dacks J.B."/>
            <person name="Delwiche C.F."/>
            <person name="Dyhrman S.T."/>
            <person name="Glockner G."/>
            <person name="John U."/>
            <person name="Richards T."/>
            <person name="Worden A.Z."/>
            <person name="Zhang X."/>
            <person name="Grigoriev I.V."/>
            <person name="Allen A.E."/>
            <person name="Bidle K."/>
            <person name="Borodovsky M."/>
            <person name="Bowler C."/>
            <person name="Brownlee C."/>
            <person name="Cock J.M."/>
            <person name="Elias M."/>
            <person name="Gladyshev V.N."/>
            <person name="Groth M."/>
            <person name="Guda C."/>
            <person name="Hadaegh A."/>
            <person name="Iglesias-Rodriguez M.D."/>
            <person name="Jenkins J."/>
            <person name="Jones B.M."/>
            <person name="Lawson T."/>
            <person name="Leese F."/>
            <person name="Lindquist E."/>
            <person name="Lobanov A."/>
            <person name="Lomsadze A."/>
            <person name="Malik S.B."/>
            <person name="Marsh M.E."/>
            <person name="Mackinder L."/>
            <person name="Mock T."/>
            <person name="Mueller-Roeber B."/>
            <person name="Pagarete A."/>
            <person name="Parker M."/>
            <person name="Probert I."/>
            <person name="Quesneville H."/>
            <person name="Raines C."/>
            <person name="Rensing S.A."/>
            <person name="Riano-Pachon D.M."/>
            <person name="Richier S."/>
            <person name="Rokitta S."/>
            <person name="Shiraiwa Y."/>
            <person name="Soanes D.M."/>
            <person name="van der Giezen M."/>
            <person name="Wahlund T.M."/>
            <person name="Williams B."/>
            <person name="Wilson W."/>
            <person name="Wolfe G."/>
            <person name="Wurch L.L."/>
        </authorList>
    </citation>
    <scope>NUCLEOTIDE SEQUENCE</scope>
</reference>
<dbReference type="HOGENOM" id="CLU_2517321_0_0_1"/>
<dbReference type="InterPro" id="IPR029058">
    <property type="entry name" value="AB_hydrolase_fold"/>
</dbReference>
<organism evidence="1 2">
    <name type="scientific">Emiliania huxleyi (strain CCMP1516)</name>
    <dbReference type="NCBI Taxonomy" id="280463"/>
    <lineage>
        <taxon>Eukaryota</taxon>
        <taxon>Haptista</taxon>
        <taxon>Haptophyta</taxon>
        <taxon>Prymnesiophyceae</taxon>
        <taxon>Isochrysidales</taxon>
        <taxon>Noelaerhabdaceae</taxon>
        <taxon>Emiliania</taxon>
    </lineage>
</organism>
<name>A0A0D3K2V0_EMIH1</name>
<dbReference type="EnsemblProtists" id="EOD30085">
    <property type="protein sequence ID" value="EOD30085"/>
    <property type="gene ID" value="EMIHUDRAFT_203543"/>
</dbReference>
<proteinExistence type="predicted"/>
<reference evidence="1" key="2">
    <citation type="submission" date="2024-10" db="UniProtKB">
        <authorList>
            <consortium name="EnsemblProtists"/>
        </authorList>
    </citation>
    <scope>IDENTIFICATION</scope>
</reference>
<dbReference type="SUPFAM" id="SSF53474">
    <property type="entry name" value="alpha/beta-Hydrolases"/>
    <property type="match status" value="1"/>
</dbReference>
<dbReference type="Proteomes" id="UP000013827">
    <property type="component" value="Unassembled WGS sequence"/>
</dbReference>
<dbReference type="AlphaFoldDB" id="A0A0D3K2V0"/>
<evidence type="ECO:0008006" key="3">
    <source>
        <dbReference type="Google" id="ProtNLM"/>
    </source>
</evidence>
<sequence>MERAGVRVLFPSAEPIAYRGSTTTAWYDRTELPPTAAEETTSVENSVGRLVVGGFSQGGGIALQLAYRGSPLGERPLGGALCAPP</sequence>
<evidence type="ECO:0000313" key="1">
    <source>
        <dbReference type="EnsemblProtists" id="EOD30085"/>
    </source>
</evidence>
<evidence type="ECO:0000313" key="2">
    <source>
        <dbReference type="Proteomes" id="UP000013827"/>
    </source>
</evidence>
<dbReference type="Gene3D" id="3.40.50.1820">
    <property type="entry name" value="alpha/beta hydrolase"/>
    <property type="match status" value="1"/>
</dbReference>
<accession>A0A0D3K2V0</accession>
<dbReference type="GeneID" id="17275359"/>
<dbReference type="PaxDb" id="2903-EOD30085"/>